<accession>A0A143PTM8</accession>
<dbReference type="GO" id="GO:0046872">
    <property type="term" value="F:metal ion binding"/>
    <property type="evidence" value="ECO:0007669"/>
    <property type="project" value="UniProtKB-KW"/>
</dbReference>
<dbReference type="Gene3D" id="3.20.20.370">
    <property type="entry name" value="Glycoside hydrolase/deacetylase"/>
    <property type="match status" value="1"/>
</dbReference>
<dbReference type="InterPro" id="IPR006879">
    <property type="entry name" value="YdjC-like"/>
</dbReference>
<dbReference type="STRING" id="1855912.LuPra_05359"/>
<dbReference type="OrthoDB" id="9774177at2"/>
<dbReference type="AlphaFoldDB" id="A0A143PTM8"/>
<protein>
    <submittedName>
        <fullName evidence="7">Hopanoid biosynthesis associated protein HpnK</fullName>
    </submittedName>
</protein>
<evidence type="ECO:0000313" key="8">
    <source>
        <dbReference type="Proteomes" id="UP000076079"/>
    </source>
</evidence>
<evidence type="ECO:0000256" key="1">
    <source>
        <dbReference type="ARBA" id="ARBA00001946"/>
    </source>
</evidence>
<evidence type="ECO:0000313" key="7">
    <source>
        <dbReference type="EMBL" id="AMY12087.1"/>
    </source>
</evidence>
<sequence length="282" mass="31393" precursor="true">MRINLLALALVAFLLQPASPTEIRLIVKGDDMGAAHGINVGTIKAYTDGILSTTNVIVPGPWFLEAAKLLRENPGLDVGVHLALTSEWDNVKWRPLTYAPSIVDADGYFFPAVVPRPGYPPKTSIKDAPWKIDEIERELRAQLDAAKRHLPQATYTWYHMGFTMLDPAVRDLATKLTKEYGLVQATDVGFKPLGRIYEGTDSGAIKADKLAARLETLEPGLWLLIDHGSTNDPEMQAIGHRGYENVAADRSANVEMWTSPKVREVITRRHIKLTNYRELTKK</sequence>
<dbReference type="GO" id="GO:0005975">
    <property type="term" value="P:carbohydrate metabolic process"/>
    <property type="evidence" value="ECO:0007669"/>
    <property type="project" value="InterPro"/>
</dbReference>
<organism evidence="7 8">
    <name type="scientific">Luteitalea pratensis</name>
    <dbReference type="NCBI Taxonomy" id="1855912"/>
    <lineage>
        <taxon>Bacteria</taxon>
        <taxon>Pseudomonadati</taxon>
        <taxon>Acidobacteriota</taxon>
        <taxon>Vicinamibacteria</taxon>
        <taxon>Vicinamibacterales</taxon>
        <taxon>Vicinamibacteraceae</taxon>
        <taxon>Luteitalea</taxon>
    </lineage>
</organism>
<dbReference type="Pfam" id="PF04794">
    <property type="entry name" value="YdjC"/>
    <property type="match status" value="1"/>
</dbReference>
<dbReference type="Proteomes" id="UP000076079">
    <property type="component" value="Chromosome"/>
</dbReference>
<keyword evidence="4" id="KW-0460">Magnesium</keyword>
<name>A0A143PTM8_LUTPR</name>
<dbReference type="KEGG" id="abac:LuPra_05359"/>
<dbReference type="PANTHER" id="PTHR31609">
    <property type="entry name" value="YDJC DEACETYLASE FAMILY MEMBER"/>
    <property type="match status" value="1"/>
</dbReference>
<keyword evidence="3" id="KW-0378">Hydrolase</keyword>
<dbReference type="SUPFAM" id="SSF88713">
    <property type="entry name" value="Glycoside hydrolase/deacetylase"/>
    <property type="match status" value="1"/>
</dbReference>
<evidence type="ECO:0000256" key="5">
    <source>
        <dbReference type="ARBA" id="ARBA00023277"/>
    </source>
</evidence>
<reference evidence="7 8" key="1">
    <citation type="journal article" date="2016" name="Genome Announc.">
        <title>First Complete Genome Sequence of a Subdivision 6 Acidobacterium Strain.</title>
        <authorList>
            <person name="Huang S."/>
            <person name="Vieira S."/>
            <person name="Bunk B."/>
            <person name="Riedel T."/>
            <person name="Sproer C."/>
            <person name="Overmann J."/>
        </authorList>
    </citation>
    <scope>NUCLEOTIDE SEQUENCE [LARGE SCALE GENOMIC DNA]</scope>
    <source>
        <strain evidence="8">DSM 100886 HEG_-6_39</strain>
    </source>
</reference>
<keyword evidence="8" id="KW-1185">Reference proteome</keyword>
<evidence type="ECO:0000256" key="3">
    <source>
        <dbReference type="ARBA" id="ARBA00022801"/>
    </source>
</evidence>
<dbReference type="InterPro" id="IPR011330">
    <property type="entry name" value="Glyco_hydro/deAcase_b/a-brl"/>
</dbReference>
<keyword evidence="5" id="KW-0119">Carbohydrate metabolism</keyword>
<keyword evidence="2" id="KW-0479">Metal-binding</keyword>
<dbReference type="PATRIC" id="fig|1813736.3.peg.5639"/>
<feature type="signal peptide" evidence="6">
    <location>
        <begin position="1"/>
        <end position="20"/>
    </location>
</feature>
<comment type="cofactor">
    <cofactor evidence="1">
        <name>Mg(2+)</name>
        <dbReference type="ChEBI" id="CHEBI:18420"/>
    </cofactor>
</comment>
<gene>
    <name evidence="7" type="ORF">LuPra_05359</name>
</gene>
<dbReference type="GO" id="GO:0016787">
    <property type="term" value="F:hydrolase activity"/>
    <property type="evidence" value="ECO:0007669"/>
    <property type="project" value="UniProtKB-KW"/>
</dbReference>
<evidence type="ECO:0000256" key="6">
    <source>
        <dbReference type="SAM" id="SignalP"/>
    </source>
</evidence>
<proteinExistence type="predicted"/>
<feature type="chain" id="PRO_5007511934" evidence="6">
    <location>
        <begin position="21"/>
        <end position="282"/>
    </location>
</feature>
<dbReference type="GO" id="GO:0019213">
    <property type="term" value="F:deacetylase activity"/>
    <property type="evidence" value="ECO:0007669"/>
    <property type="project" value="TreeGrafter"/>
</dbReference>
<evidence type="ECO:0000256" key="4">
    <source>
        <dbReference type="ARBA" id="ARBA00022842"/>
    </source>
</evidence>
<dbReference type="EMBL" id="CP015136">
    <property type="protein sequence ID" value="AMY12087.1"/>
    <property type="molecule type" value="Genomic_DNA"/>
</dbReference>
<dbReference type="PANTHER" id="PTHR31609:SF1">
    <property type="entry name" value="CARBOHYDRATE DEACETYLASE"/>
    <property type="match status" value="1"/>
</dbReference>
<dbReference type="RefSeq" id="WP_110173573.1">
    <property type="nucleotide sequence ID" value="NZ_CP015136.1"/>
</dbReference>
<evidence type="ECO:0000256" key="2">
    <source>
        <dbReference type="ARBA" id="ARBA00022723"/>
    </source>
</evidence>
<reference evidence="8" key="2">
    <citation type="submission" date="2016-04" db="EMBL/GenBank/DDBJ databases">
        <title>First Complete Genome Sequence of a Subdivision 6 Acidobacterium.</title>
        <authorList>
            <person name="Huang S."/>
            <person name="Vieira S."/>
            <person name="Bunk B."/>
            <person name="Riedel T."/>
            <person name="Sproeer C."/>
            <person name="Overmann J."/>
        </authorList>
    </citation>
    <scope>NUCLEOTIDE SEQUENCE [LARGE SCALE GENOMIC DNA]</scope>
    <source>
        <strain evidence="8">DSM 100886 HEG_-6_39</strain>
    </source>
</reference>
<keyword evidence="6" id="KW-0732">Signal</keyword>